<accession>A0A699HN23</accession>
<dbReference type="EMBL" id="BKCJ010190039">
    <property type="protein sequence ID" value="GEY57265.1"/>
    <property type="molecule type" value="Genomic_DNA"/>
</dbReference>
<name>A0A699HN23_TANCI</name>
<reference evidence="1" key="1">
    <citation type="journal article" date="2019" name="Sci. Rep.">
        <title>Draft genome of Tanacetum cinerariifolium, the natural source of mosquito coil.</title>
        <authorList>
            <person name="Yamashiro T."/>
            <person name="Shiraishi A."/>
            <person name="Satake H."/>
            <person name="Nakayama K."/>
        </authorList>
    </citation>
    <scope>NUCLEOTIDE SEQUENCE</scope>
</reference>
<proteinExistence type="predicted"/>
<dbReference type="AlphaFoldDB" id="A0A699HN23"/>
<organism evidence="1">
    <name type="scientific">Tanacetum cinerariifolium</name>
    <name type="common">Dalmatian daisy</name>
    <name type="synonym">Chrysanthemum cinerariifolium</name>
    <dbReference type="NCBI Taxonomy" id="118510"/>
    <lineage>
        <taxon>Eukaryota</taxon>
        <taxon>Viridiplantae</taxon>
        <taxon>Streptophyta</taxon>
        <taxon>Embryophyta</taxon>
        <taxon>Tracheophyta</taxon>
        <taxon>Spermatophyta</taxon>
        <taxon>Magnoliopsida</taxon>
        <taxon>eudicotyledons</taxon>
        <taxon>Gunneridae</taxon>
        <taxon>Pentapetalae</taxon>
        <taxon>asterids</taxon>
        <taxon>campanulids</taxon>
        <taxon>Asterales</taxon>
        <taxon>Asteraceae</taxon>
        <taxon>Asteroideae</taxon>
        <taxon>Anthemideae</taxon>
        <taxon>Anthemidinae</taxon>
        <taxon>Tanacetum</taxon>
    </lineage>
</organism>
<gene>
    <name evidence="1" type="ORF">Tci_429239</name>
</gene>
<evidence type="ECO:0000313" key="1">
    <source>
        <dbReference type="EMBL" id="GEY57265.1"/>
    </source>
</evidence>
<protein>
    <submittedName>
        <fullName evidence="1">Uncharacterized protein</fullName>
    </submittedName>
</protein>
<sequence>MANPPEILMLKTFNVVPKHVEMHMKCMNQSGKKMATYNLNAFVWALKDSIPILELTPTNKDLKESWLIRSLLYIRGEDAPFIQAVKPGENVDEAPILNEQSVKVDEESSLIVDHDPAAATQSNKLLEDVDSLFKEMIDVRQDLVERVDELRTKLLQTLTSSSHLFLTSSACSSSSIKIFFSSSNPLSGKHIVTTVQL</sequence>
<comment type="caution">
    <text evidence="1">The sequence shown here is derived from an EMBL/GenBank/DDBJ whole genome shotgun (WGS) entry which is preliminary data.</text>
</comment>